<keyword evidence="1" id="KW-0238">DNA-binding</keyword>
<name>A0A9E7L2V8_9LILI</name>
<dbReference type="EMBL" id="CP097511">
    <property type="protein sequence ID" value="URE43943.1"/>
    <property type="molecule type" value="Genomic_DNA"/>
</dbReference>
<proteinExistence type="predicted"/>
<accession>A0A9E7L2V8</accession>
<organism evidence="1 2">
    <name type="scientific">Musa troglodytarum</name>
    <name type="common">fe'i banana</name>
    <dbReference type="NCBI Taxonomy" id="320322"/>
    <lineage>
        <taxon>Eukaryota</taxon>
        <taxon>Viridiplantae</taxon>
        <taxon>Streptophyta</taxon>
        <taxon>Embryophyta</taxon>
        <taxon>Tracheophyta</taxon>
        <taxon>Spermatophyta</taxon>
        <taxon>Magnoliopsida</taxon>
        <taxon>Liliopsida</taxon>
        <taxon>Zingiberales</taxon>
        <taxon>Musaceae</taxon>
        <taxon>Musa</taxon>
    </lineage>
</organism>
<reference evidence="1" key="1">
    <citation type="submission" date="2022-05" db="EMBL/GenBank/DDBJ databases">
        <title>The Musa troglodytarum L. genome provides insights into the mechanism of non-climacteric behaviour and enrichment of carotenoids.</title>
        <authorList>
            <person name="Wang J."/>
        </authorList>
    </citation>
    <scope>NUCLEOTIDE SEQUENCE</scope>
    <source>
        <tissue evidence="1">Leaf</tissue>
    </source>
</reference>
<dbReference type="GO" id="GO:0003677">
    <property type="term" value="F:DNA binding"/>
    <property type="evidence" value="ECO:0007669"/>
    <property type="project" value="UniProtKB-KW"/>
</dbReference>
<gene>
    <name evidence="1" type="ORF">MUK42_33586</name>
</gene>
<sequence>MASGNGLISLRTWLVGSASSVEKDGIIICALTSRRICGRRKRSGDL</sequence>
<protein>
    <submittedName>
        <fullName evidence="1">Myb-like DNA-binding domain</fullName>
    </submittedName>
</protein>
<evidence type="ECO:0000313" key="1">
    <source>
        <dbReference type="EMBL" id="URE43943.1"/>
    </source>
</evidence>
<keyword evidence="2" id="KW-1185">Reference proteome</keyword>
<dbReference type="AlphaFoldDB" id="A0A9E7L2V8"/>
<evidence type="ECO:0000313" key="2">
    <source>
        <dbReference type="Proteomes" id="UP001055439"/>
    </source>
</evidence>
<dbReference type="OrthoDB" id="2143914at2759"/>
<dbReference type="Proteomes" id="UP001055439">
    <property type="component" value="Chromosome 9"/>
</dbReference>